<dbReference type="SMART" id="SM00256">
    <property type="entry name" value="FBOX"/>
    <property type="match status" value="1"/>
</dbReference>
<name>A0ABC9C1Y4_9POAL</name>
<proteinExistence type="predicted"/>
<dbReference type="InterPro" id="IPR036047">
    <property type="entry name" value="F-box-like_dom_sf"/>
</dbReference>
<dbReference type="InterPro" id="IPR013187">
    <property type="entry name" value="F-box-assoc_dom_typ3"/>
</dbReference>
<feature type="domain" description="F-box" evidence="1">
    <location>
        <begin position="5"/>
        <end position="52"/>
    </location>
</feature>
<evidence type="ECO:0000313" key="3">
    <source>
        <dbReference type="Proteomes" id="UP001497457"/>
    </source>
</evidence>
<dbReference type="EMBL" id="OZ075138">
    <property type="protein sequence ID" value="CAL5013176.1"/>
    <property type="molecule type" value="Genomic_DNA"/>
</dbReference>
<dbReference type="Pfam" id="PF00646">
    <property type="entry name" value="F-box"/>
    <property type="match status" value="1"/>
</dbReference>
<evidence type="ECO:0000259" key="1">
    <source>
        <dbReference type="PROSITE" id="PS50181"/>
    </source>
</evidence>
<dbReference type="PROSITE" id="PS50181">
    <property type="entry name" value="FBOX"/>
    <property type="match status" value="1"/>
</dbReference>
<sequence>MADDEGLDLHLPDDALVQVLLRLPTSSRRRFRLVCKHWRNLINERTPEWRARARILTFLCHRGISRAHVFDDGGGAPRHAWTYRSSNDRGFVHLVGSCNGLLCLHDGAASPGFAGGTLSAVSVTNPLTGETVALPPVPAPWELEHVHVRGALGKYSFGYHPTTGEYKVVHIPWRRGQAVDVVWVFTLGGASWREGRGLVALDLGDERVTWLDTPAAAAPRPAPEEAGLWQLTSVHARLGLAAASRTRVIVWVLERRGENEQPRWSLRYRLVGQLQPHPRLWSWVFNSAAAAELAGWWVTAPHLTHGGYVVSESWDRSRLYRHKIVAGVADRHDRSERREPLEVPVLGANHELYCSPTKVFAYFESLEPLLPTIRGHGGRSGSSYSRAAN</sequence>
<dbReference type="Pfam" id="PF08268">
    <property type="entry name" value="FBA_3"/>
    <property type="match status" value="1"/>
</dbReference>
<dbReference type="AlphaFoldDB" id="A0ABC9C1Y4"/>
<gene>
    <name evidence="2" type="ORF">URODEC1_LOCUS71271</name>
</gene>
<evidence type="ECO:0000313" key="2">
    <source>
        <dbReference type="EMBL" id="CAL5013176.1"/>
    </source>
</evidence>
<keyword evidence="3" id="KW-1185">Reference proteome</keyword>
<dbReference type="Gene3D" id="1.20.1280.50">
    <property type="match status" value="1"/>
</dbReference>
<dbReference type="CDD" id="cd22157">
    <property type="entry name" value="F-box_AtFBW1-like"/>
    <property type="match status" value="1"/>
</dbReference>
<dbReference type="SUPFAM" id="SSF81383">
    <property type="entry name" value="F-box domain"/>
    <property type="match status" value="1"/>
</dbReference>
<dbReference type="PANTHER" id="PTHR31111">
    <property type="entry name" value="BNAA05G37150D PROTEIN-RELATED"/>
    <property type="match status" value="1"/>
</dbReference>
<dbReference type="InterPro" id="IPR001810">
    <property type="entry name" value="F-box_dom"/>
</dbReference>
<dbReference type="PANTHER" id="PTHR31111:SF133">
    <property type="entry name" value="OS07G0196600 PROTEIN"/>
    <property type="match status" value="1"/>
</dbReference>
<accession>A0ABC9C1Y4</accession>
<reference evidence="2" key="1">
    <citation type="submission" date="2024-10" db="EMBL/GenBank/DDBJ databases">
        <authorList>
            <person name="Ryan C."/>
        </authorList>
    </citation>
    <scope>NUCLEOTIDE SEQUENCE [LARGE SCALE GENOMIC DNA]</scope>
</reference>
<protein>
    <recommendedName>
        <fullName evidence="1">F-box domain-containing protein</fullName>
    </recommendedName>
</protein>
<organism evidence="2 3">
    <name type="scientific">Urochloa decumbens</name>
    <dbReference type="NCBI Taxonomy" id="240449"/>
    <lineage>
        <taxon>Eukaryota</taxon>
        <taxon>Viridiplantae</taxon>
        <taxon>Streptophyta</taxon>
        <taxon>Embryophyta</taxon>
        <taxon>Tracheophyta</taxon>
        <taxon>Spermatophyta</taxon>
        <taxon>Magnoliopsida</taxon>
        <taxon>Liliopsida</taxon>
        <taxon>Poales</taxon>
        <taxon>Poaceae</taxon>
        <taxon>PACMAD clade</taxon>
        <taxon>Panicoideae</taxon>
        <taxon>Panicodae</taxon>
        <taxon>Paniceae</taxon>
        <taxon>Melinidinae</taxon>
        <taxon>Urochloa</taxon>
    </lineage>
</organism>
<dbReference type="Proteomes" id="UP001497457">
    <property type="component" value="Chromosome 28b"/>
</dbReference>